<feature type="signal peptide" evidence="1">
    <location>
        <begin position="1"/>
        <end position="22"/>
    </location>
</feature>
<feature type="chain" id="PRO_5019053895" evidence="1">
    <location>
        <begin position="23"/>
        <end position="164"/>
    </location>
</feature>
<name>A0A430RA22_THESC</name>
<sequence>MRRRHFLALAALALPAGGLSRAQGLAEVVRSVILTGKEVVPNPTPSPAVAVVRLRVEGRVLDLLGAVANLQGPFRDYRLDPVDDPALNARLTSAVHLHRGPRGANGPLLQALKVEPGPDGRSAVFQDRVELSLEDLARLRRGELYLDIHTAAFRGGEIRGQILV</sequence>
<dbReference type="Pfam" id="PF07452">
    <property type="entry name" value="CHRD"/>
    <property type="match status" value="1"/>
</dbReference>
<evidence type="ECO:0000256" key="1">
    <source>
        <dbReference type="SAM" id="SignalP"/>
    </source>
</evidence>
<reference evidence="3 4" key="1">
    <citation type="journal article" date="2019" name="Extremophiles">
        <title>Biogeography of thermophiles and predominance of Thermus scotoductus in domestic water heaters.</title>
        <authorList>
            <person name="Wilpiszeski R.L."/>
            <person name="Zhang Z."/>
            <person name="House C.H."/>
        </authorList>
    </citation>
    <scope>NUCLEOTIDE SEQUENCE [LARGE SCALE GENOMIC DNA]</scope>
    <source>
        <strain evidence="3 4">34_S34</strain>
    </source>
</reference>
<protein>
    <submittedName>
        <fullName evidence="3">CHRD domain-containing protein</fullName>
    </submittedName>
</protein>
<evidence type="ECO:0000313" key="4">
    <source>
        <dbReference type="Proteomes" id="UP000286734"/>
    </source>
</evidence>
<evidence type="ECO:0000313" key="3">
    <source>
        <dbReference type="EMBL" id="RTH04250.1"/>
    </source>
</evidence>
<dbReference type="EMBL" id="PELP01000181">
    <property type="protein sequence ID" value="RTH04250.1"/>
    <property type="molecule type" value="Genomic_DNA"/>
</dbReference>
<accession>A0A430RA22</accession>
<dbReference type="PROSITE" id="PS50933">
    <property type="entry name" value="CHRD"/>
    <property type="match status" value="1"/>
</dbReference>
<feature type="domain" description="CHRD" evidence="2">
    <location>
        <begin position="26"/>
        <end position="164"/>
    </location>
</feature>
<dbReference type="InterPro" id="IPR010895">
    <property type="entry name" value="CHRD"/>
</dbReference>
<dbReference type="Proteomes" id="UP000286734">
    <property type="component" value="Unassembled WGS sequence"/>
</dbReference>
<organism evidence="3 4">
    <name type="scientific">Thermus scotoductus</name>
    <dbReference type="NCBI Taxonomy" id="37636"/>
    <lineage>
        <taxon>Bacteria</taxon>
        <taxon>Thermotogati</taxon>
        <taxon>Deinococcota</taxon>
        <taxon>Deinococci</taxon>
        <taxon>Thermales</taxon>
        <taxon>Thermaceae</taxon>
        <taxon>Thermus</taxon>
    </lineage>
</organism>
<gene>
    <name evidence="3" type="ORF">CSW47_07070</name>
</gene>
<dbReference type="RefSeq" id="WP_126200394.1">
    <property type="nucleotide sequence ID" value="NZ_PELP01000181.1"/>
</dbReference>
<evidence type="ECO:0000259" key="2">
    <source>
        <dbReference type="PROSITE" id="PS50933"/>
    </source>
</evidence>
<comment type="caution">
    <text evidence="3">The sequence shown here is derived from an EMBL/GenBank/DDBJ whole genome shotgun (WGS) entry which is preliminary data.</text>
</comment>
<proteinExistence type="predicted"/>
<dbReference type="SMART" id="SM00754">
    <property type="entry name" value="CHRD"/>
    <property type="match status" value="1"/>
</dbReference>
<keyword evidence="1" id="KW-0732">Signal</keyword>
<dbReference type="AlphaFoldDB" id="A0A430RA22"/>